<protein>
    <submittedName>
        <fullName evidence="1">Uncharacterized protein</fullName>
    </submittedName>
</protein>
<accession>A0ACB7SGL3</accession>
<sequence>MMSTLNDYYTKPFYHGVCYFSGCMTSLIVADFRVLSISKALRLAGWCVCISCGLFCVFVKLPWYTVEYPTSATIEMVLAFFDRILWSISVAWITLTCSTGRGGLVNNFLSWNAFVPLSKLSYGVYVIHWPLLTLMMLSSRERVDSSNFNRVTLFFGVLVWCFLLSYLLFITCEAPVAALDKLAFGMLIKGDSSRRQERQEKLEGSGKEQRNGQRRSPTPTKNGALGLGELSIRRGNCKKTK</sequence>
<proteinExistence type="predicted"/>
<keyword evidence="2" id="KW-1185">Reference proteome</keyword>
<evidence type="ECO:0000313" key="1">
    <source>
        <dbReference type="EMBL" id="KAH6934096.1"/>
    </source>
</evidence>
<gene>
    <name evidence="1" type="ORF">HPB50_020034</name>
</gene>
<dbReference type="EMBL" id="CM023484">
    <property type="protein sequence ID" value="KAH6934096.1"/>
    <property type="molecule type" value="Genomic_DNA"/>
</dbReference>
<organism evidence="1 2">
    <name type="scientific">Hyalomma asiaticum</name>
    <name type="common">Tick</name>
    <dbReference type="NCBI Taxonomy" id="266040"/>
    <lineage>
        <taxon>Eukaryota</taxon>
        <taxon>Metazoa</taxon>
        <taxon>Ecdysozoa</taxon>
        <taxon>Arthropoda</taxon>
        <taxon>Chelicerata</taxon>
        <taxon>Arachnida</taxon>
        <taxon>Acari</taxon>
        <taxon>Parasitiformes</taxon>
        <taxon>Ixodida</taxon>
        <taxon>Ixodoidea</taxon>
        <taxon>Ixodidae</taxon>
        <taxon>Hyalomminae</taxon>
        <taxon>Hyalomma</taxon>
    </lineage>
</organism>
<evidence type="ECO:0000313" key="2">
    <source>
        <dbReference type="Proteomes" id="UP000821845"/>
    </source>
</evidence>
<reference evidence="1" key="1">
    <citation type="submission" date="2020-05" db="EMBL/GenBank/DDBJ databases">
        <title>Large-scale comparative analyses of tick genomes elucidate their genetic diversity and vector capacities.</title>
        <authorList>
            <person name="Jia N."/>
            <person name="Wang J."/>
            <person name="Shi W."/>
            <person name="Du L."/>
            <person name="Sun Y."/>
            <person name="Zhan W."/>
            <person name="Jiang J."/>
            <person name="Wang Q."/>
            <person name="Zhang B."/>
            <person name="Ji P."/>
            <person name="Sakyi L.B."/>
            <person name="Cui X."/>
            <person name="Yuan T."/>
            <person name="Jiang B."/>
            <person name="Yang W."/>
            <person name="Lam T.T.-Y."/>
            <person name="Chang Q."/>
            <person name="Ding S."/>
            <person name="Wang X."/>
            <person name="Zhu J."/>
            <person name="Ruan X."/>
            <person name="Zhao L."/>
            <person name="Wei J."/>
            <person name="Que T."/>
            <person name="Du C."/>
            <person name="Cheng J."/>
            <person name="Dai P."/>
            <person name="Han X."/>
            <person name="Huang E."/>
            <person name="Gao Y."/>
            <person name="Liu J."/>
            <person name="Shao H."/>
            <person name="Ye R."/>
            <person name="Li L."/>
            <person name="Wei W."/>
            <person name="Wang X."/>
            <person name="Wang C."/>
            <person name="Yang T."/>
            <person name="Huo Q."/>
            <person name="Li W."/>
            <person name="Guo W."/>
            <person name="Chen H."/>
            <person name="Zhou L."/>
            <person name="Ni X."/>
            <person name="Tian J."/>
            <person name="Zhou Y."/>
            <person name="Sheng Y."/>
            <person name="Liu T."/>
            <person name="Pan Y."/>
            <person name="Xia L."/>
            <person name="Li J."/>
            <person name="Zhao F."/>
            <person name="Cao W."/>
        </authorList>
    </citation>
    <scope>NUCLEOTIDE SEQUENCE</scope>
    <source>
        <strain evidence="1">Hyas-2018</strain>
    </source>
</reference>
<comment type="caution">
    <text evidence="1">The sequence shown here is derived from an EMBL/GenBank/DDBJ whole genome shotgun (WGS) entry which is preliminary data.</text>
</comment>
<dbReference type="Proteomes" id="UP000821845">
    <property type="component" value="Chromosome 4"/>
</dbReference>
<name>A0ACB7SGL3_HYAAI</name>